<comment type="caution">
    <text evidence="1">The sequence shown here is derived from an EMBL/GenBank/DDBJ whole genome shotgun (WGS) entry which is preliminary data.</text>
</comment>
<dbReference type="Proteomes" id="UP000704762">
    <property type="component" value="Unassembled WGS sequence"/>
</dbReference>
<protein>
    <recommendedName>
        <fullName evidence="3">SatD family (SatD)</fullName>
    </recommendedName>
</protein>
<evidence type="ECO:0000313" key="2">
    <source>
        <dbReference type="Proteomes" id="UP000704762"/>
    </source>
</evidence>
<evidence type="ECO:0008006" key="3">
    <source>
        <dbReference type="Google" id="ProtNLM"/>
    </source>
</evidence>
<gene>
    <name evidence="1" type="ORF">JOE57_003215</name>
</gene>
<name>A0ABS2RMR5_9ACTN</name>
<keyword evidence="2" id="KW-1185">Reference proteome</keyword>
<reference evidence="1 2" key="1">
    <citation type="submission" date="2021-01" db="EMBL/GenBank/DDBJ databases">
        <title>Sequencing the genomes of 1000 actinobacteria strains.</title>
        <authorList>
            <person name="Klenk H.-P."/>
        </authorList>
    </citation>
    <scope>NUCLEOTIDE SEQUENCE [LARGE SCALE GENOMIC DNA]</scope>
    <source>
        <strain evidence="1 2">DSM 18662</strain>
    </source>
</reference>
<dbReference type="EMBL" id="JAFBCF010000001">
    <property type="protein sequence ID" value="MBM7800294.1"/>
    <property type="molecule type" value="Genomic_DNA"/>
</dbReference>
<dbReference type="RefSeq" id="WP_204919581.1">
    <property type="nucleotide sequence ID" value="NZ_BAAAQP010000003.1"/>
</dbReference>
<accession>A0ABS2RMR5</accession>
<evidence type="ECO:0000313" key="1">
    <source>
        <dbReference type="EMBL" id="MBM7800294.1"/>
    </source>
</evidence>
<proteinExistence type="predicted"/>
<sequence length="210" mass="22399">MPYVLTVDQRDSRNLPDAVDEAMAALSTLDTLLGFERTIGDEFQGLLDDPLSVVTAMLELMRSNQWHIGLGIGPVDTPLPADTRSGRGPAFVAARTAVDQAKREVTHVSFVGAPPAEEATRDAEVVLQLLATIRERRSEQGWDAVDLMNAGATMAEVAETLKISRQAVGQRLAAANWAVESDALPVLARLLDRAEAISTGRKAATGGAGR</sequence>
<organism evidence="1 2">
    <name type="scientific">Microlunatus panaciterrae</name>
    <dbReference type="NCBI Taxonomy" id="400768"/>
    <lineage>
        <taxon>Bacteria</taxon>
        <taxon>Bacillati</taxon>
        <taxon>Actinomycetota</taxon>
        <taxon>Actinomycetes</taxon>
        <taxon>Propionibacteriales</taxon>
        <taxon>Propionibacteriaceae</taxon>
        <taxon>Microlunatus</taxon>
    </lineage>
</organism>